<dbReference type="GeneID" id="5019663"/>
<dbReference type="EMBL" id="CT868045">
    <property type="protein sequence ID" value="CAK66481.1"/>
    <property type="molecule type" value="Genomic_DNA"/>
</dbReference>
<dbReference type="AlphaFoldDB" id="A0C6R4"/>
<accession>A0C6R4</accession>
<dbReference type="OrthoDB" id="296002at2759"/>
<dbReference type="HOGENOM" id="CLU_870057_0_0_1"/>
<reference evidence="2 3" key="1">
    <citation type="journal article" date="2006" name="Nature">
        <title>Global trends of whole-genome duplications revealed by the ciliate Paramecium tetraurelia.</title>
        <authorList>
            <consortium name="Genoscope"/>
            <person name="Aury J.-M."/>
            <person name="Jaillon O."/>
            <person name="Duret L."/>
            <person name="Noel B."/>
            <person name="Jubin C."/>
            <person name="Porcel B.M."/>
            <person name="Segurens B."/>
            <person name="Daubin V."/>
            <person name="Anthouard V."/>
            <person name="Aiach N."/>
            <person name="Arnaiz O."/>
            <person name="Billaut A."/>
            <person name="Beisson J."/>
            <person name="Blanc I."/>
            <person name="Bouhouche K."/>
            <person name="Camara F."/>
            <person name="Duharcourt S."/>
            <person name="Guigo R."/>
            <person name="Gogendeau D."/>
            <person name="Katinka M."/>
            <person name="Keller A.-M."/>
            <person name="Kissmehl R."/>
            <person name="Klotz C."/>
            <person name="Koll F."/>
            <person name="Le Moue A."/>
            <person name="Lepere C."/>
            <person name="Malinsky S."/>
            <person name="Nowacki M."/>
            <person name="Nowak J.K."/>
            <person name="Plattner H."/>
            <person name="Poulain J."/>
            <person name="Ruiz F."/>
            <person name="Serrano V."/>
            <person name="Zagulski M."/>
            <person name="Dessen P."/>
            <person name="Betermier M."/>
            <person name="Weissenbach J."/>
            <person name="Scarpelli C."/>
            <person name="Schachter V."/>
            <person name="Sperling L."/>
            <person name="Meyer E."/>
            <person name="Cohen J."/>
            <person name="Wincker P."/>
        </authorList>
    </citation>
    <scope>NUCLEOTIDE SEQUENCE [LARGE SCALE GENOMIC DNA]</scope>
    <source>
        <strain evidence="2 3">Stock d4-2</strain>
    </source>
</reference>
<name>A0C6R4_PARTE</name>
<proteinExistence type="predicted"/>
<organism evidence="2 3">
    <name type="scientific">Paramecium tetraurelia</name>
    <dbReference type="NCBI Taxonomy" id="5888"/>
    <lineage>
        <taxon>Eukaryota</taxon>
        <taxon>Sar</taxon>
        <taxon>Alveolata</taxon>
        <taxon>Ciliophora</taxon>
        <taxon>Intramacronucleata</taxon>
        <taxon>Oligohymenophorea</taxon>
        <taxon>Peniculida</taxon>
        <taxon>Parameciidae</taxon>
        <taxon>Paramecium</taxon>
    </lineage>
</organism>
<dbReference type="RefSeq" id="XP_001433878.1">
    <property type="nucleotide sequence ID" value="XM_001433841.1"/>
</dbReference>
<evidence type="ECO:0000313" key="2">
    <source>
        <dbReference type="EMBL" id="CAK66481.1"/>
    </source>
</evidence>
<gene>
    <name evidence="2" type="ORF">GSPATT00035610001</name>
</gene>
<keyword evidence="3" id="KW-1185">Reference proteome</keyword>
<dbReference type="OMA" id="CRRIPHF"/>
<protein>
    <submittedName>
        <fullName evidence="2">Uncharacterized protein</fullName>
    </submittedName>
</protein>
<sequence>MKTTNEPSLLKYRIIEQKNKKIVLEADEDQFTQFANALSIIQKFHDDIKAQFHASSQAQRRTKNVVSVQAINSDSEKSNNQSFANPNPDIKEDQDFRRYQVDLSPCRRIPHFFLSRFKKWAKMMEQDAAYKYLQNVQESKTSKQQRFELGDLQRCFQVQVNEPKESKLCKNLLKDLFISFLQNEATLQIIHYNKISSIEQKHKYISEIKNMIQEMYELKPFDSYLSSEKIKGKRNANNNNNQSPIKEKQEDLREEFQIPEMHEKYSNESFKKYGNAPSLVKMNSFQQ</sequence>
<dbReference type="KEGG" id="ptm:GSPATT00035610001"/>
<dbReference type="InParanoid" id="A0C6R4"/>
<evidence type="ECO:0000313" key="3">
    <source>
        <dbReference type="Proteomes" id="UP000000600"/>
    </source>
</evidence>
<evidence type="ECO:0000256" key="1">
    <source>
        <dbReference type="SAM" id="MobiDB-lite"/>
    </source>
</evidence>
<dbReference type="Proteomes" id="UP000000600">
    <property type="component" value="Unassembled WGS sequence"/>
</dbReference>
<feature type="region of interest" description="Disordered" evidence="1">
    <location>
        <begin position="230"/>
        <end position="253"/>
    </location>
</feature>